<reference evidence="2 3" key="2">
    <citation type="submission" date="2017-10" db="EMBL/GenBank/DDBJ databases">
        <authorList>
            <person name="Banno H."/>
            <person name="Chua N.-H."/>
        </authorList>
    </citation>
    <scope>NUCLEOTIDE SEQUENCE [LARGE SCALE GENOMIC DNA]</scope>
    <source>
        <strain evidence="2 3">JK626</strain>
    </source>
</reference>
<dbReference type="InterPro" id="IPR006120">
    <property type="entry name" value="Resolvase_HTH_dom"/>
</dbReference>
<dbReference type="GO" id="GO:0000150">
    <property type="term" value="F:DNA strand exchange activity"/>
    <property type="evidence" value="ECO:0007669"/>
    <property type="project" value="InterPro"/>
</dbReference>
<dbReference type="PANTHER" id="PTHR34322:SF2">
    <property type="entry name" value="TRANSPOSASE IS200-LIKE DOMAIN-CONTAINING PROTEIN"/>
    <property type="match status" value="1"/>
</dbReference>
<organism evidence="2 3">
    <name type="scientific">Pseudobutyrivibrio ruminis</name>
    <dbReference type="NCBI Taxonomy" id="46206"/>
    <lineage>
        <taxon>Bacteria</taxon>
        <taxon>Bacillati</taxon>
        <taxon>Bacillota</taxon>
        <taxon>Clostridia</taxon>
        <taxon>Lachnospirales</taxon>
        <taxon>Lachnospiraceae</taxon>
        <taxon>Pseudobutyrivibrio</taxon>
    </lineage>
</organism>
<sequence length="259" mass="30282">MPRKPRIMSSTGIYHIILRSVNQRIIFEEDFDFQKFLLILSDCEKNYDTEIYAYCLMDNHIHLLLYISNDQLSSFFQSLGTKFVRWYNCKYSRSGHLFQDRFYSVAIESEKSFLSVIKYIHDNPVEANMCRFPSEYRWSSFNAYYGAKNPLINISKAYSIAGSKESLLHYFAKENVFPESLLFKNDYQNVSHFLTDEKALEIFKSLTQLPSTSDVSSLGKPERNNYVRALKAKGLTIKQIARLMDISETTVKRICKVTH</sequence>
<comment type="caution">
    <text evidence="2">The sequence shown here is derived from an EMBL/GenBank/DDBJ whole genome shotgun (WGS) entry which is preliminary data.</text>
</comment>
<feature type="domain" description="Transposase IS200-like" evidence="1">
    <location>
        <begin position="9"/>
        <end position="123"/>
    </location>
</feature>
<accession>A0A2G3DUT4</accession>
<dbReference type="GO" id="GO:0006313">
    <property type="term" value="P:DNA transposition"/>
    <property type="evidence" value="ECO:0007669"/>
    <property type="project" value="InterPro"/>
</dbReference>
<name>A0A2G3DUT4_9FIRM</name>
<dbReference type="SMART" id="SM01321">
    <property type="entry name" value="Y1_Tnp"/>
    <property type="match status" value="1"/>
</dbReference>
<dbReference type="AlphaFoldDB" id="A0A2G3DUT4"/>
<dbReference type="EMBL" id="PDYF01000014">
    <property type="protein sequence ID" value="PHU34663.1"/>
    <property type="molecule type" value="Genomic_DNA"/>
</dbReference>
<dbReference type="Gene3D" id="3.30.70.1290">
    <property type="entry name" value="Transposase IS200-like"/>
    <property type="match status" value="1"/>
</dbReference>
<dbReference type="RefSeq" id="WP_099392123.1">
    <property type="nucleotide sequence ID" value="NZ_PDYF01000014.1"/>
</dbReference>
<dbReference type="GO" id="GO:0003677">
    <property type="term" value="F:DNA binding"/>
    <property type="evidence" value="ECO:0007669"/>
    <property type="project" value="InterPro"/>
</dbReference>
<dbReference type="Pfam" id="PF01797">
    <property type="entry name" value="Y1_Tnp"/>
    <property type="match status" value="1"/>
</dbReference>
<evidence type="ECO:0000313" key="2">
    <source>
        <dbReference type="EMBL" id="PHU34663.1"/>
    </source>
</evidence>
<evidence type="ECO:0000313" key="3">
    <source>
        <dbReference type="Proteomes" id="UP000225889"/>
    </source>
</evidence>
<dbReference type="InterPro" id="IPR002686">
    <property type="entry name" value="Transposase_17"/>
</dbReference>
<dbReference type="Pfam" id="PF02796">
    <property type="entry name" value="HTH_7"/>
    <property type="match status" value="1"/>
</dbReference>
<evidence type="ECO:0000259" key="1">
    <source>
        <dbReference type="SMART" id="SM01321"/>
    </source>
</evidence>
<reference evidence="2 3" key="1">
    <citation type="submission" date="2017-10" db="EMBL/GenBank/DDBJ databases">
        <title>Resolving the taxonomy of Roseburia spp., Eubacterium rectale and Agathobacter spp. through phylogenomic analysis.</title>
        <authorList>
            <person name="Sheridan P.O."/>
            <person name="Walker A.W."/>
            <person name="Duncan S.H."/>
            <person name="Scott K.P."/>
            <person name="Toole P.W.O."/>
            <person name="Luis P."/>
            <person name="Flint H.J."/>
        </authorList>
    </citation>
    <scope>NUCLEOTIDE SEQUENCE [LARGE SCALE GENOMIC DNA]</scope>
    <source>
        <strain evidence="2 3">JK626</strain>
    </source>
</reference>
<dbReference type="InterPro" id="IPR036515">
    <property type="entry name" value="Transposase_17_sf"/>
</dbReference>
<dbReference type="Proteomes" id="UP000225889">
    <property type="component" value="Unassembled WGS sequence"/>
</dbReference>
<dbReference type="GO" id="GO:0004803">
    <property type="term" value="F:transposase activity"/>
    <property type="evidence" value="ECO:0007669"/>
    <property type="project" value="InterPro"/>
</dbReference>
<proteinExistence type="predicted"/>
<dbReference type="SUPFAM" id="SSF143422">
    <property type="entry name" value="Transposase IS200-like"/>
    <property type="match status" value="1"/>
</dbReference>
<gene>
    <name evidence="2" type="ORF">CSX01_08865</name>
</gene>
<protein>
    <recommendedName>
        <fullName evidence="1">Transposase IS200-like domain-containing protein</fullName>
    </recommendedName>
</protein>
<dbReference type="PANTHER" id="PTHR34322">
    <property type="entry name" value="TRANSPOSASE, Y1_TNP DOMAIN-CONTAINING"/>
    <property type="match status" value="1"/>
</dbReference>